<proteinExistence type="predicted"/>
<evidence type="ECO:0000313" key="2">
    <source>
        <dbReference type="Proteomes" id="UP000042958"/>
    </source>
</evidence>
<sequence>MAHLARGITLRTARLCSRPLSTGRLSTQPQVLLRAANRAAPLTYRLQTPVHKPARLASRCFHSTLPAMASNISELKETLTPDLLDEIREFWFEHMEDEDALILPGQSDMQRWFTRDETFDKICVAQFQPALDTIIESGASAGDILDAIDTSSPLDWLSIILLLDQVPRNCHRGDESKLVFERFDPLAEEIALRAIDAGIPTRSSEVRYRLARRLWFHMPLMHSEDLAMHEQAVKQHEETAKDMGQFLLKDVSTLSEDEKKCYGILSNKQDALSALLSNLLDFEKRHKVIIEQFGRYPHRNEALGRVPTAEEIEYLKNGGDTFG</sequence>
<accession>A0A0F7TF46</accession>
<dbReference type="STRING" id="104259.A0A0F7TF46"/>
<dbReference type="Gene3D" id="1.20.58.320">
    <property type="entry name" value="TPR-like"/>
    <property type="match status" value="1"/>
</dbReference>
<dbReference type="Proteomes" id="UP000042958">
    <property type="component" value="Unassembled WGS sequence"/>
</dbReference>
<keyword evidence="2" id="KW-1185">Reference proteome</keyword>
<dbReference type="Gene3D" id="1.25.40.10">
    <property type="entry name" value="Tetratricopeptide repeat domain"/>
    <property type="match status" value="1"/>
</dbReference>
<evidence type="ECO:0000313" key="1">
    <source>
        <dbReference type="EMBL" id="CEJ55429.1"/>
    </source>
</evidence>
<dbReference type="Pfam" id="PF06041">
    <property type="entry name" value="DUF924"/>
    <property type="match status" value="1"/>
</dbReference>
<name>A0A0F7TF46_PENBI</name>
<reference evidence="2" key="1">
    <citation type="journal article" date="2015" name="Genome Announc.">
        <title>Draft genome sequence of the fungus Penicillium brasilianum MG11.</title>
        <authorList>
            <person name="Horn F."/>
            <person name="Linde J."/>
            <person name="Mattern D.J."/>
            <person name="Walther G."/>
            <person name="Guthke R."/>
            <person name="Brakhage A.A."/>
            <person name="Valiante V."/>
        </authorList>
    </citation>
    <scope>NUCLEOTIDE SEQUENCE [LARGE SCALE GENOMIC DNA]</scope>
    <source>
        <strain evidence="2">MG11</strain>
    </source>
</reference>
<dbReference type="InterPro" id="IPR011990">
    <property type="entry name" value="TPR-like_helical_dom_sf"/>
</dbReference>
<gene>
    <name evidence="1" type="ORF">PMG11_01688</name>
</gene>
<dbReference type="SUPFAM" id="SSF48452">
    <property type="entry name" value="TPR-like"/>
    <property type="match status" value="1"/>
</dbReference>
<dbReference type="InterPro" id="IPR010323">
    <property type="entry name" value="DUF924"/>
</dbReference>
<evidence type="ECO:0008006" key="3">
    <source>
        <dbReference type="Google" id="ProtNLM"/>
    </source>
</evidence>
<organism evidence="1 2">
    <name type="scientific">Penicillium brasilianum</name>
    <dbReference type="NCBI Taxonomy" id="104259"/>
    <lineage>
        <taxon>Eukaryota</taxon>
        <taxon>Fungi</taxon>
        <taxon>Dikarya</taxon>
        <taxon>Ascomycota</taxon>
        <taxon>Pezizomycotina</taxon>
        <taxon>Eurotiomycetes</taxon>
        <taxon>Eurotiomycetidae</taxon>
        <taxon>Eurotiales</taxon>
        <taxon>Aspergillaceae</taxon>
        <taxon>Penicillium</taxon>
    </lineage>
</organism>
<dbReference type="OrthoDB" id="414698at2759"/>
<dbReference type="EMBL" id="CDHK01000002">
    <property type="protein sequence ID" value="CEJ55429.1"/>
    <property type="molecule type" value="Genomic_DNA"/>
</dbReference>
<dbReference type="AlphaFoldDB" id="A0A0F7TF46"/>
<protein>
    <recommendedName>
        <fullName evidence="3">DUF924-domain-containing protein</fullName>
    </recommendedName>
</protein>